<evidence type="ECO:0000259" key="1">
    <source>
        <dbReference type="Pfam" id="PF14332"/>
    </source>
</evidence>
<organism evidence="2 3">
    <name type="scientific">Chloracidobacterium validum</name>
    <dbReference type="NCBI Taxonomy" id="2821543"/>
    <lineage>
        <taxon>Bacteria</taxon>
        <taxon>Pseudomonadati</taxon>
        <taxon>Acidobacteriota</taxon>
        <taxon>Terriglobia</taxon>
        <taxon>Terriglobales</taxon>
        <taxon>Acidobacteriaceae</taxon>
        <taxon>Chloracidobacterium</taxon>
    </lineage>
</organism>
<evidence type="ECO:0000313" key="3">
    <source>
        <dbReference type="Proteomes" id="UP000676506"/>
    </source>
</evidence>
<dbReference type="PANTHER" id="PTHR36304:SF4">
    <property type="entry name" value="DUF4388 DOMAIN-CONTAINING PROTEIN"/>
    <property type="match status" value="1"/>
</dbReference>
<dbReference type="Pfam" id="PF14332">
    <property type="entry name" value="DUF4388"/>
    <property type="match status" value="1"/>
</dbReference>
<evidence type="ECO:0000313" key="2">
    <source>
        <dbReference type="EMBL" id="QUW04277.1"/>
    </source>
</evidence>
<reference evidence="2 3" key="1">
    <citation type="submission" date="2021-03" db="EMBL/GenBank/DDBJ databases">
        <title>Genomic and phenotypic characterization of Chloracidobacterium isolates provides evidence for multiple species.</title>
        <authorList>
            <person name="Saini M.K."/>
            <person name="Costas A.M.G."/>
            <person name="Tank M."/>
            <person name="Bryant D.A."/>
        </authorList>
    </citation>
    <scope>NUCLEOTIDE SEQUENCE [LARGE SCALE GENOMIC DNA]</scope>
    <source>
        <strain evidence="2 3">BV2-C</strain>
    </source>
</reference>
<feature type="domain" description="PatA-like N-terminal" evidence="1">
    <location>
        <begin position="4"/>
        <end position="98"/>
    </location>
</feature>
<dbReference type="RefSeq" id="WP_211430166.1">
    <property type="nucleotide sequence ID" value="NZ_CP072649.1"/>
</dbReference>
<sequence length="102" mass="11513">MPTSGNLIDLDLLTLTQILCCARRPAALELTRPNQRGWMYFDKGCVTHATLDTLTGEPALLALLQWREGNFRFVPNFYPPYLTMELSWAALAERALRLSSKG</sequence>
<keyword evidence="3" id="KW-1185">Reference proteome</keyword>
<name>A0ABX8BCY2_9BACT</name>
<dbReference type="Proteomes" id="UP000676506">
    <property type="component" value="Chromosome 2"/>
</dbReference>
<proteinExistence type="predicted"/>
<accession>A0ABX8BCY2</accession>
<gene>
    <name evidence="2" type="ORF">J8C06_14655</name>
</gene>
<dbReference type="InterPro" id="IPR025497">
    <property type="entry name" value="PatA-like_N"/>
</dbReference>
<protein>
    <submittedName>
        <fullName evidence="2">DUF4388 domain-containing protein</fullName>
    </submittedName>
</protein>
<dbReference type="EMBL" id="CP072649">
    <property type="protein sequence ID" value="QUW04277.1"/>
    <property type="molecule type" value="Genomic_DNA"/>
</dbReference>
<dbReference type="PANTHER" id="PTHR36304">
    <property type="entry name" value="DOMAIN GTPASE-ACTIVATING PROTEIN, PUTATIVE-RELATED-RELATED"/>
    <property type="match status" value="1"/>
</dbReference>